<dbReference type="Proteomes" id="UP000823772">
    <property type="component" value="Unassembled WGS sequence"/>
</dbReference>
<gene>
    <name evidence="2" type="ORF">IAC87_00405</name>
</gene>
<keyword evidence="1" id="KW-0732">Signal</keyword>
<proteinExistence type="predicted"/>
<dbReference type="EMBL" id="JADILY010000007">
    <property type="protein sequence ID" value="MBO8480998.1"/>
    <property type="molecule type" value="Genomic_DNA"/>
</dbReference>
<dbReference type="AlphaFoldDB" id="A0A9D9IYF8"/>
<sequence length="360" mass="40474">MKYIKLFLLLAAVGLVFSCQETTKTFEGTASIGFDSDTSWFSFPSTSHDVNSIPITFTGSSNLWPIEVKVEVVTDYDGDGYPAVENEDFLITTTDLIFGEPSDYADSVAVNPNYSTTVTKYIEFTYPDSVLVSREEIRVKLRIVSYSHSDEIQLSKETTVVSTAISDIERLVGVYEMTGELYTMKVDETEVPGENPDDDPVIIRDTSYVQTDTASYPVTISISEAGSSLIVRGLFNEEYDPVMDTTSQARPDQGFVTQFRIDFVQSDDAYRELYLDLGWTNGLDDMTRNYTCCLEVVSPDNKFVDGPVSAFYDSSYSRIVFGPEVTDNFLTLYYYADSENIARPYKETCFLKNAKLQRAE</sequence>
<reference evidence="2" key="2">
    <citation type="journal article" date="2021" name="PeerJ">
        <title>Extensive microbial diversity within the chicken gut microbiome revealed by metagenomics and culture.</title>
        <authorList>
            <person name="Gilroy R."/>
            <person name="Ravi A."/>
            <person name="Getino M."/>
            <person name="Pursley I."/>
            <person name="Horton D.L."/>
            <person name="Alikhan N.F."/>
            <person name="Baker D."/>
            <person name="Gharbi K."/>
            <person name="Hall N."/>
            <person name="Watson M."/>
            <person name="Adriaenssens E.M."/>
            <person name="Foster-Nyarko E."/>
            <person name="Jarju S."/>
            <person name="Secka A."/>
            <person name="Antonio M."/>
            <person name="Oren A."/>
            <person name="Chaudhuri R.R."/>
            <person name="La Ragione R."/>
            <person name="Hildebrand F."/>
            <person name="Pallen M.J."/>
        </authorList>
    </citation>
    <scope>NUCLEOTIDE SEQUENCE</scope>
    <source>
        <strain evidence="2">B3-2255</strain>
    </source>
</reference>
<organism evidence="2 3">
    <name type="scientific">Candidatus Merdivivens faecigallinarum</name>
    <dbReference type="NCBI Taxonomy" id="2840871"/>
    <lineage>
        <taxon>Bacteria</taxon>
        <taxon>Pseudomonadati</taxon>
        <taxon>Bacteroidota</taxon>
        <taxon>Bacteroidia</taxon>
        <taxon>Bacteroidales</taxon>
        <taxon>Muribaculaceae</taxon>
        <taxon>Muribaculaceae incertae sedis</taxon>
        <taxon>Candidatus Merdivivens</taxon>
    </lineage>
</organism>
<evidence type="ECO:0000313" key="2">
    <source>
        <dbReference type="EMBL" id="MBO8480998.1"/>
    </source>
</evidence>
<name>A0A9D9IYF8_9BACT</name>
<evidence type="ECO:0000313" key="3">
    <source>
        <dbReference type="Proteomes" id="UP000823772"/>
    </source>
</evidence>
<accession>A0A9D9IYF8</accession>
<comment type="caution">
    <text evidence="2">The sequence shown here is derived from an EMBL/GenBank/DDBJ whole genome shotgun (WGS) entry which is preliminary data.</text>
</comment>
<evidence type="ECO:0000256" key="1">
    <source>
        <dbReference type="SAM" id="SignalP"/>
    </source>
</evidence>
<dbReference type="PROSITE" id="PS51257">
    <property type="entry name" value="PROKAR_LIPOPROTEIN"/>
    <property type="match status" value="1"/>
</dbReference>
<feature type="chain" id="PRO_5039731263" description="DUF1735 domain-containing protein" evidence="1">
    <location>
        <begin position="19"/>
        <end position="360"/>
    </location>
</feature>
<feature type="signal peptide" evidence="1">
    <location>
        <begin position="1"/>
        <end position="18"/>
    </location>
</feature>
<reference evidence="2" key="1">
    <citation type="submission" date="2020-10" db="EMBL/GenBank/DDBJ databases">
        <authorList>
            <person name="Gilroy R."/>
        </authorList>
    </citation>
    <scope>NUCLEOTIDE SEQUENCE</scope>
    <source>
        <strain evidence="2">B3-2255</strain>
    </source>
</reference>
<protein>
    <recommendedName>
        <fullName evidence="4">DUF1735 domain-containing protein</fullName>
    </recommendedName>
</protein>
<evidence type="ECO:0008006" key="4">
    <source>
        <dbReference type="Google" id="ProtNLM"/>
    </source>
</evidence>